<dbReference type="EMBL" id="BK032622">
    <property type="protein sequence ID" value="DAF51796.1"/>
    <property type="molecule type" value="Genomic_DNA"/>
</dbReference>
<sequence length="154" mass="18693">MLKQHKNRNGCFIPIIIKGRNMHLSNLKEMIKDYERITGESISFDGFFFDDDFHDKHGTHFKFFPNIGFLFWQLIKHEGVIYFQILETYGRFHKMTDYIREVMILNDVKDIVTMTTRNPKGHIRRWKMVHHPEHDYDYEGRHYYVLTGTIENLH</sequence>
<protein>
    <submittedName>
        <fullName evidence="1">Uncharacterized protein</fullName>
    </submittedName>
</protein>
<proteinExistence type="predicted"/>
<evidence type="ECO:0000313" key="1">
    <source>
        <dbReference type="EMBL" id="DAF51796.1"/>
    </source>
</evidence>
<accession>A0A8S5SL54</accession>
<reference evidence="1" key="1">
    <citation type="journal article" date="2021" name="Proc. Natl. Acad. Sci. U.S.A.">
        <title>A Catalog of Tens of Thousands of Viruses from Human Metagenomes Reveals Hidden Associations with Chronic Diseases.</title>
        <authorList>
            <person name="Tisza M.J."/>
            <person name="Buck C.B."/>
        </authorList>
    </citation>
    <scope>NUCLEOTIDE SEQUENCE</scope>
    <source>
        <strain evidence="1">CtHMt20</strain>
    </source>
</reference>
<organism evidence="1">
    <name type="scientific">Podoviridae sp. ctHMt20</name>
    <dbReference type="NCBI Taxonomy" id="2827728"/>
    <lineage>
        <taxon>Viruses</taxon>
        <taxon>Duplodnaviria</taxon>
        <taxon>Heunggongvirae</taxon>
        <taxon>Uroviricota</taxon>
        <taxon>Caudoviricetes</taxon>
    </lineage>
</organism>
<name>A0A8S5SL54_9CAUD</name>